<evidence type="ECO:0000313" key="7">
    <source>
        <dbReference type="EMBL" id="SYX84375.1"/>
    </source>
</evidence>
<dbReference type="GO" id="GO:0005524">
    <property type="term" value="F:ATP binding"/>
    <property type="evidence" value="ECO:0007669"/>
    <property type="project" value="UniProtKB-KW"/>
</dbReference>
<organism evidence="7 8">
    <name type="scientific">Paenibacillus alvei</name>
    <name type="common">Bacillus alvei</name>
    <dbReference type="NCBI Taxonomy" id="44250"/>
    <lineage>
        <taxon>Bacteria</taxon>
        <taxon>Bacillati</taxon>
        <taxon>Bacillota</taxon>
        <taxon>Bacilli</taxon>
        <taxon>Bacillales</taxon>
        <taxon>Paenibacillaceae</taxon>
        <taxon>Paenibacillus</taxon>
    </lineage>
</organism>
<dbReference type="Pfam" id="PF04265">
    <property type="entry name" value="TPK_B1_binding"/>
    <property type="match status" value="1"/>
</dbReference>
<keyword evidence="2" id="KW-0547">Nucleotide-binding</keyword>
<dbReference type="GO" id="GO:0030975">
    <property type="term" value="F:thiamine binding"/>
    <property type="evidence" value="ECO:0007669"/>
    <property type="project" value="InterPro"/>
</dbReference>
<dbReference type="InterPro" id="IPR036371">
    <property type="entry name" value="TPK_B1-bd_sf"/>
</dbReference>
<evidence type="ECO:0000256" key="4">
    <source>
        <dbReference type="ARBA" id="ARBA00022840"/>
    </source>
</evidence>
<dbReference type="InterPro" id="IPR036759">
    <property type="entry name" value="TPK_catalytic_sf"/>
</dbReference>
<protein>
    <recommendedName>
        <fullName evidence="5">Thiamine diphosphokinase</fullName>
        <ecNumber evidence="5">2.7.6.2</ecNumber>
    </recommendedName>
</protein>
<dbReference type="Proteomes" id="UP000304148">
    <property type="component" value="Chromosome"/>
</dbReference>
<dbReference type="InterPro" id="IPR007371">
    <property type="entry name" value="TPK_catalytic"/>
</dbReference>
<dbReference type="NCBIfam" id="TIGR01378">
    <property type="entry name" value="thi_PPkinase"/>
    <property type="match status" value="1"/>
</dbReference>
<dbReference type="SUPFAM" id="SSF63862">
    <property type="entry name" value="Thiamin pyrophosphokinase, substrate-binding domain"/>
    <property type="match status" value="1"/>
</dbReference>
<evidence type="ECO:0000313" key="8">
    <source>
        <dbReference type="Proteomes" id="UP000304148"/>
    </source>
</evidence>
<sequence>MSNDQQVTYTPAHIAIVAGGTISEKIADQIRTMDYIIGADRGALYLVQHNIIPDQALGDFDSVTEDEREHIRASSRKYMDCDAVDKNYTDTELAFNHAIAMKPTQITLFGVTGTRLDHTLSNIHLLRKAVDEGIKCQIVDEHNIIMLTNSSVTLQTNSFPYVSLLPLSSTVTGITLTGFKYPLHDATLQIGQSLGISNEWDDVDTASVQVREGYLLIICSRD</sequence>
<dbReference type="PANTHER" id="PTHR41299">
    <property type="entry name" value="THIAMINE PYROPHOSPHOKINASE"/>
    <property type="match status" value="1"/>
</dbReference>
<evidence type="ECO:0000256" key="2">
    <source>
        <dbReference type="ARBA" id="ARBA00022741"/>
    </source>
</evidence>
<evidence type="ECO:0000256" key="3">
    <source>
        <dbReference type="ARBA" id="ARBA00022777"/>
    </source>
</evidence>
<dbReference type="GO" id="GO:0004788">
    <property type="term" value="F:thiamine diphosphokinase activity"/>
    <property type="evidence" value="ECO:0007669"/>
    <property type="project" value="UniProtKB-UniRule"/>
</dbReference>
<evidence type="ECO:0000256" key="1">
    <source>
        <dbReference type="ARBA" id="ARBA00022679"/>
    </source>
</evidence>
<proteinExistence type="predicted"/>
<dbReference type="InterPro" id="IPR053149">
    <property type="entry name" value="TPK"/>
</dbReference>
<dbReference type="EMBL" id="LS992241">
    <property type="protein sequence ID" value="SYX84375.1"/>
    <property type="molecule type" value="Genomic_DNA"/>
</dbReference>
<keyword evidence="3 7" id="KW-0418">Kinase</keyword>
<dbReference type="InterPro" id="IPR007373">
    <property type="entry name" value="Thiamin_PyroPKinase_B1-bd"/>
</dbReference>
<dbReference type="AlphaFoldDB" id="A0A383RB92"/>
<dbReference type="InterPro" id="IPR006282">
    <property type="entry name" value="Thi_PPkinase"/>
</dbReference>
<dbReference type="Pfam" id="PF04263">
    <property type="entry name" value="TPK_catalytic"/>
    <property type="match status" value="1"/>
</dbReference>
<dbReference type="GO" id="GO:0016301">
    <property type="term" value="F:kinase activity"/>
    <property type="evidence" value="ECO:0007669"/>
    <property type="project" value="UniProtKB-KW"/>
</dbReference>
<keyword evidence="4" id="KW-0067">ATP-binding</keyword>
<gene>
    <name evidence="7" type="ORF">PBLR_12797</name>
</gene>
<accession>A0A383RB92</accession>
<dbReference type="SMART" id="SM00983">
    <property type="entry name" value="TPK_B1_binding"/>
    <property type="match status" value="1"/>
</dbReference>
<dbReference type="EC" id="2.7.6.2" evidence="5"/>
<dbReference type="GO" id="GO:0006772">
    <property type="term" value="P:thiamine metabolic process"/>
    <property type="evidence" value="ECO:0007669"/>
    <property type="project" value="UniProtKB-UniRule"/>
</dbReference>
<dbReference type="PANTHER" id="PTHR41299:SF1">
    <property type="entry name" value="THIAMINE PYROPHOSPHOKINASE"/>
    <property type="match status" value="1"/>
</dbReference>
<name>A0A383RB92_PAEAL</name>
<keyword evidence="1" id="KW-0808">Transferase</keyword>
<dbReference type="CDD" id="cd07995">
    <property type="entry name" value="TPK"/>
    <property type="match status" value="1"/>
</dbReference>
<evidence type="ECO:0000259" key="6">
    <source>
        <dbReference type="SMART" id="SM00983"/>
    </source>
</evidence>
<dbReference type="GO" id="GO:0009229">
    <property type="term" value="P:thiamine diphosphate biosynthetic process"/>
    <property type="evidence" value="ECO:0007669"/>
    <property type="project" value="InterPro"/>
</dbReference>
<dbReference type="Gene3D" id="3.40.50.10240">
    <property type="entry name" value="Thiamin pyrophosphokinase, catalytic domain"/>
    <property type="match status" value="1"/>
</dbReference>
<dbReference type="RefSeq" id="WP_138186311.1">
    <property type="nucleotide sequence ID" value="NZ_LS992241.1"/>
</dbReference>
<reference evidence="8" key="1">
    <citation type="submission" date="2018-08" db="EMBL/GenBank/DDBJ databases">
        <authorList>
            <person name="Chevrot R."/>
        </authorList>
    </citation>
    <scope>NUCLEOTIDE SEQUENCE [LARGE SCALE GENOMIC DNA]</scope>
</reference>
<dbReference type="SUPFAM" id="SSF63999">
    <property type="entry name" value="Thiamin pyrophosphokinase, catalytic domain"/>
    <property type="match status" value="1"/>
</dbReference>
<feature type="domain" description="Thiamin pyrophosphokinase thiamin-binding" evidence="6">
    <location>
        <begin position="140"/>
        <end position="216"/>
    </location>
</feature>
<evidence type="ECO:0000256" key="5">
    <source>
        <dbReference type="NCBIfam" id="TIGR01378"/>
    </source>
</evidence>